<feature type="domain" description="Mor transcription activator" evidence="1">
    <location>
        <begin position="55"/>
        <end position="121"/>
    </location>
</feature>
<evidence type="ECO:0000313" key="3">
    <source>
        <dbReference type="Proteomes" id="UP000001625"/>
    </source>
</evidence>
<dbReference type="SUPFAM" id="SSF46689">
    <property type="entry name" value="Homeodomain-like"/>
    <property type="match status" value="1"/>
</dbReference>
<organism evidence="2 3">
    <name type="scientific">Sideroxydans lithotrophicus (strain ES-1)</name>
    <dbReference type="NCBI Taxonomy" id="580332"/>
    <lineage>
        <taxon>Bacteria</taxon>
        <taxon>Pseudomonadati</taxon>
        <taxon>Pseudomonadota</taxon>
        <taxon>Betaproteobacteria</taxon>
        <taxon>Nitrosomonadales</taxon>
        <taxon>Gallionellaceae</taxon>
        <taxon>Sideroxydans</taxon>
    </lineage>
</organism>
<dbReference type="KEGG" id="slt:Slit_0213"/>
<dbReference type="eggNOG" id="COG5566">
    <property type="taxonomic scope" value="Bacteria"/>
</dbReference>
<dbReference type="Pfam" id="PF08765">
    <property type="entry name" value="Mor"/>
    <property type="match status" value="1"/>
</dbReference>
<name>D5CUC0_SIDLE</name>
<protein>
    <recommendedName>
        <fullName evidence="1">Mor transcription activator domain-containing protein</fullName>
    </recommendedName>
</protein>
<proteinExistence type="predicted"/>
<gene>
    <name evidence="2" type="ordered locus">Slit_0213</name>
</gene>
<accession>D5CUC0</accession>
<keyword evidence="3" id="KW-1185">Reference proteome</keyword>
<dbReference type="HOGENOM" id="CLU_131403_0_0_4"/>
<dbReference type="STRING" id="580332.Slit_0213"/>
<sequence>MNLTDDDLHLLPTSMQWLAKTIGLPAVLAMVKTHGGLAPVYVPVKVTPDHYLNRLIGIQAFTDLVAEYGGDTIEIAKCERAVKDLLYRQIRKEILDTTQEVLASRYGYTVRHIRNIVGDVVDDRQAGLF</sequence>
<dbReference type="RefSeq" id="WP_013028354.1">
    <property type="nucleotide sequence ID" value="NC_013959.1"/>
</dbReference>
<evidence type="ECO:0000313" key="2">
    <source>
        <dbReference type="EMBL" id="ADE10455.1"/>
    </source>
</evidence>
<dbReference type="OrthoDB" id="8564407at2"/>
<dbReference type="AlphaFoldDB" id="D5CUC0"/>
<dbReference type="InterPro" id="IPR014875">
    <property type="entry name" value="Mor_transcription_activator"/>
</dbReference>
<dbReference type="Proteomes" id="UP000001625">
    <property type="component" value="Chromosome"/>
</dbReference>
<evidence type="ECO:0000259" key="1">
    <source>
        <dbReference type="Pfam" id="PF08765"/>
    </source>
</evidence>
<reference evidence="2 3" key="1">
    <citation type="submission" date="2010-03" db="EMBL/GenBank/DDBJ databases">
        <title>Complete sequence of Sideroxydans lithotrophicus ES-1.</title>
        <authorList>
            <consortium name="US DOE Joint Genome Institute"/>
            <person name="Lucas S."/>
            <person name="Copeland A."/>
            <person name="Lapidus A."/>
            <person name="Cheng J.-F."/>
            <person name="Bruce D."/>
            <person name="Goodwin L."/>
            <person name="Pitluck S."/>
            <person name="Munk A.C."/>
            <person name="Detter J.C."/>
            <person name="Han C."/>
            <person name="Tapia R."/>
            <person name="Larimer F."/>
            <person name="Land M."/>
            <person name="Hauser L."/>
            <person name="Kyrpides N."/>
            <person name="Ivanova N."/>
            <person name="Emerson D."/>
            <person name="Woyke T."/>
        </authorList>
    </citation>
    <scope>NUCLEOTIDE SEQUENCE [LARGE SCALE GENOMIC DNA]</scope>
    <source>
        <strain evidence="2 3">ES-1</strain>
    </source>
</reference>
<dbReference type="InterPro" id="IPR009057">
    <property type="entry name" value="Homeodomain-like_sf"/>
</dbReference>
<dbReference type="EMBL" id="CP001965">
    <property type="protein sequence ID" value="ADE10455.1"/>
    <property type="molecule type" value="Genomic_DNA"/>
</dbReference>